<evidence type="ECO:0000313" key="3">
    <source>
        <dbReference type="Proteomes" id="UP000770661"/>
    </source>
</evidence>
<reference evidence="2" key="1">
    <citation type="submission" date="2020-07" db="EMBL/GenBank/DDBJ databases">
        <title>The High-quality genome of the commercially important snow crab, Chionoecetes opilio.</title>
        <authorList>
            <person name="Jeong J.-H."/>
            <person name="Ryu S."/>
        </authorList>
    </citation>
    <scope>NUCLEOTIDE SEQUENCE</scope>
    <source>
        <strain evidence="2">MADBK_172401_WGS</strain>
        <tissue evidence="2">Digestive gland</tissue>
    </source>
</reference>
<feature type="region of interest" description="Disordered" evidence="1">
    <location>
        <begin position="198"/>
        <end position="315"/>
    </location>
</feature>
<sequence length="391" mass="43080">MSFHSIFLLAGGTQETFSQRKQIRQKLKKEKEEDEETVQSIRKATKRVIVSDDEIDLEDIIEDSSPMKSKVDEEPELGFNIEDEEDFFQDDLYDNYNEEEKKEPGLGKIQEPQDCRETPTPTPTDAVADATQVKTQSQDFFQTLYGKVSRPSRLHPCTPRKPGTEPFLQGKVAPLYMWLSLVLQTQAEYVDYGPLSPPPSTFNTQAQGDTFISSPKDAERTKPHCSKPQPPKQASVRHVAPTATRPPLSRTHKSLTSLPSASKKEQDPFSVPHTGQVSSSSRTAPGLAPASQGRPNKVQPFAAPHTKQRPSGDCAPLQDRDHMPETSTANIQSCGSSIGVMMFSKKVQEGDDAGNKLSVVNNGATLQYYHLRVEACGGIHGAHYEGSVASA</sequence>
<gene>
    <name evidence="2" type="ORF">GWK47_003869</name>
</gene>
<accession>A0A8J5D3F1</accession>
<dbReference type="AlphaFoldDB" id="A0A8J5D3F1"/>
<feature type="compositionally biased region" description="Acidic residues" evidence="1">
    <location>
        <begin position="73"/>
        <end position="83"/>
    </location>
</feature>
<evidence type="ECO:0000256" key="1">
    <source>
        <dbReference type="SAM" id="MobiDB-lite"/>
    </source>
</evidence>
<evidence type="ECO:0000313" key="2">
    <source>
        <dbReference type="EMBL" id="KAG0728057.1"/>
    </source>
</evidence>
<organism evidence="2 3">
    <name type="scientific">Chionoecetes opilio</name>
    <name type="common">Atlantic snow crab</name>
    <name type="synonym">Cancer opilio</name>
    <dbReference type="NCBI Taxonomy" id="41210"/>
    <lineage>
        <taxon>Eukaryota</taxon>
        <taxon>Metazoa</taxon>
        <taxon>Ecdysozoa</taxon>
        <taxon>Arthropoda</taxon>
        <taxon>Crustacea</taxon>
        <taxon>Multicrustacea</taxon>
        <taxon>Malacostraca</taxon>
        <taxon>Eumalacostraca</taxon>
        <taxon>Eucarida</taxon>
        <taxon>Decapoda</taxon>
        <taxon>Pleocyemata</taxon>
        <taxon>Brachyura</taxon>
        <taxon>Eubrachyura</taxon>
        <taxon>Majoidea</taxon>
        <taxon>Majidae</taxon>
        <taxon>Chionoecetes</taxon>
    </lineage>
</organism>
<feature type="region of interest" description="Disordered" evidence="1">
    <location>
        <begin position="63"/>
        <end position="83"/>
    </location>
</feature>
<proteinExistence type="predicted"/>
<feature type="compositionally biased region" description="Basic and acidic residues" evidence="1">
    <location>
        <begin position="99"/>
        <end position="117"/>
    </location>
</feature>
<feature type="compositionally biased region" description="Polar residues" evidence="1">
    <location>
        <begin position="273"/>
        <end position="283"/>
    </location>
</feature>
<name>A0A8J5D3F1_CHIOP</name>
<comment type="caution">
    <text evidence="2">The sequence shown here is derived from an EMBL/GenBank/DDBJ whole genome shotgun (WGS) entry which is preliminary data.</text>
</comment>
<dbReference type="Proteomes" id="UP000770661">
    <property type="component" value="Unassembled WGS sequence"/>
</dbReference>
<protein>
    <submittedName>
        <fullName evidence="2">Uncharacterized protein</fullName>
    </submittedName>
</protein>
<feature type="compositionally biased region" description="Polar residues" evidence="1">
    <location>
        <begin position="201"/>
        <end position="213"/>
    </location>
</feature>
<feature type="region of interest" description="Disordered" evidence="1">
    <location>
        <begin position="99"/>
        <end position="124"/>
    </location>
</feature>
<keyword evidence="3" id="KW-1185">Reference proteome</keyword>
<dbReference type="EMBL" id="JACEEZ010002682">
    <property type="protein sequence ID" value="KAG0728057.1"/>
    <property type="molecule type" value="Genomic_DNA"/>
</dbReference>